<dbReference type="InterPro" id="IPR009571">
    <property type="entry name" value="SUR7/Rim9-like_fungi"/>
</dbReference>
<dbReference type="Gene3D" id="1.20.140.150">
    <property type="match status" value="1"/>
</dbReference>
<keyword evidence="1" id="KW-1133">Transmembrane helix</keyword>
<dbReference type="EMBL" id="KB467831">
    <property type="protein sequence ID" value="PCH33352.1"/>
    <property type="molecule type" value="Genomic_DNA"/>
</dbReference>
<dbReference type="Proteomes" id="UP000218811">
    <property type="component" value="Unassembled WGS sequence"/>
</dbReference>
<sequence>MRLRGEACIGAASVLSLAALLCLIFMHVGQINPYSVPRDVSMVKVNMSGYGQGLYEALDVPIEGLYTNDSGAPLQQQAGLRQFYRFGLYSYCAYIDDTHGTCSNISAANRFEPFTVITADMLSNYSSYTDSILESITFTDSSYLGEFSNGAYYLLIIGTVCAALALFIGICKHPIAFLLSTLFSIIGSVTLLIGATIWTVIIKKTESINEVVIEASSNPVPLGITVTIGDGLYLAWAAFALLIASILPYMISCCTYRG</sequence>
<gene>
    <name evidence="2" type="ORF">WOLCODRAFT_135078</name>
</gene>
<dbReference type="InterPro" id="IPR052413">
    <property type="entry name" value="SUR7_domain"/>
</dbReference>
<evidence type="ECO:0000256" key="1">
    <source>
        <dbReference type="SAM" id="Phobius"/>
    </source>
</evidence>
<dbReference type="PANTHER" id="PTHR28019">
    <property type="entry name" value="CELL MEMBRANE PROTEIN YLR413W-RELATED"/>
    <property type="match status" value="1"/>
</dbReference>
<proteinExistence type="predicted"/>
<feature type="transmembrane region" description="Helical" evidence="1">
    <location>
        <begin position="231"/>
        <end position="251"/>
    </location>
</feature>
<feature type="transmembrane region" description="Helical" evidence="1">
    <location>
        <begin position="151"/>
        <end position="170"/>
    </location>
</feature>
<organism evidence="2 3">
    <name type="scientific">Wolfiporia cocos (strain MD-104)</name>
    <name type="common">Brown rot fungus</name>
    <dbReference type="NCBI Taxonomy" id="742152"/>
    <lineage>
        <taxon>Eukaryota</taxon>
        <taxon>Fungi</taxon>
        <taxon>Dikarya</taxon>
        <taxon>Basidiomycota</taxon>
        <taxon>Agaricomycotina</taxon>
        <taxon>Agaricomycetes</taxon>
        <taxon>Polyporales</taxon>
        <taxon>Phaeolaceae</taxon>
        <taxon>Wolfiporia</taxon>
    </lineage>
</organism>
<dbReference type="GO" id="GO:0031505">
    <property type="term" value="P:fungal-type cell wall organization"/>
    <property type="evidence" value="ECO:0007669"/>
    <property type="project" value="TreeGrafter"/>
</dbReference>
<evidence type="ECO:0000313" key="2">
    <source>
        <dbReference type="EMBL" id="PCH33352.1"/>
    </source>
</evidence>
<feature type="transmembrane region" description="Helical" evidence="1">
    <location>
        <begin position="177"/>
        <end position="201"/>
    </location>
</feature>
<dbReference type="PANTHER" id="PTHR28019:SF2">
    <property type="entry name" value="CELL MEMBRANE PROTEIN YLR413W-RELATED"/>
    <property type="match status" value="1"/>
</dbReference>
<evidence type="ECO:0008006" key="4">
    <source>
        <dbReference type="Google" id="ProtNLM"/>
    </source>
</evidence>
<dbReference type="OMA" id="MISCCTY"/>
<dbReference type="GO" id="GO:0051285">
    <property type="term" value="C:cell cortex of cell tip"/>
    <property type="evidence" value="ECO:0007669"/>
    <property type="project" value="TreeGrafter"/>
</dbReference>
<reference evidence="2 3" key="1">
    <citation type="journal article" date="2012" name="Science">
        <title>The Paleozoic origin of enzymatic lignin decomposition reconstructed from 31 fungal genomes.</title>
        <authorList>
            <person name="Floudas D."/>
            <person name="Binder M."/>
            <person name="Riley R."/>
            <person name="Barry K."/>
            <person name="Blanchette R.A."/>
            <person name="Henrissat B."/>
            <person name="Martinez A.T."/>
            <person name="Otillar R."/>
            <person name="Spatafora J.W."/>
            <person name="Yadav J.S."/>
            <person name="Aerts A."/>
            <person name="Benoit I."/>
            <person name="Boyd A."/>
            <person name="Carlson A."/>
            <person name="Copeland A."/>
            <person name="Coutinho P.M."/>
            <person name="de Vries R.P."/>
            <person name="Ferreira P."/>
            <person name="Findley K."/>
            <person name="Foster B."/>
            <person name="Gaskell J."/>
            <person name="Glotzer D."/>
            <person name="Gorecki P."/>
            <person name="Heitman J."/>
            <person name="Hesse C."/>
            <person name="Hori C."/>
            <person name="Igarashi K."/>
            <person name="Jurgens J.A."/>
            <person name="Kallen N."/>
            <person name="Kersten P."/>
            <person name="Kohler A."/>
            <person name="Kuees U."/>
            <person name="Kumar T.K.A."/>
            <person name="Kuo A."/>
            <person name="LaButti K."/>
            <person name="Larrondo L.F."/>
            <person name="Lindquist E."/>
            <person name="Ling A."/>
            <person name="Lombard V."/>
            <person name="Lucas S."/>
            <person name="Lundell T."/>
            <person name="Martin R."/>
            <person name="McLaughlin D.J."/>
            <person name="Morgenstern I."/>
            <person name="Morin E."/>
            <person name="Murat C."/>
            <person name="Nagy L.G."/>
            <person name="Nolan M."/>
            <person name="Ohm R.A."/>
            <person name="Patyshakuliyeva A."/>
            <person name="Rokas A."/>
            <person name="Ruiz-Duenas F.J."/>
            <person name="Sabat G."/>
            <person name="Salamov A."/>
            <person name="Samejima M."/>
            <person name="Schmutz J."/>
            <person name="Slot J.C."/>
            <person name="St John F."/>
            <person name="Stenlid J."/>
            <person name="Sun H."/>
            <person name="Sun S."/>
            <person name="Syed K."/>
            <person name="Tsang A."/>
            <person name="Wiebenga A."/>
            <person name="Young D."/>
            <person name="Pisabarro A."/>
            <person name="Eastwood D.C."/>
            <person name="Martin F."/>
            <person name="Cullen D."/>
            <person name="Grigoriev I.V."/>
            <person name="Hibbett D.S."/>
        </authorList>
    </citation>
    <scope>NUCLEOTIDE SEQUENCE [LARGE SCALE GENOMIC DNA]</scope>
    <source>
        <strain evidence="2 3">MD-104</strain>
    </source>
</reference>
<dbReference type="OrthoDB" id="3349852at2759"/>
<evidence type="ECO:0000313" key="3">
    <source>
        <dbReference type="Proteomes" id="UP000218811"/>
    </source>
</evidence>
<keyword evidence="1" id="KW-0812">Transmembrane</keyword>
<protein>
    <recommendedName>
        <fullName evidence="4">Actin cortical patch SUR7/pH-response regulator PalI</fullName>
    </recommendedName>
</protein>
<keyword evidence="3" id="KW-1185">Reference proteome</keyword>
<keyword evidence="1" id="KW-0472">Membrane</keyword>
<accession>A0A2H3ITQ0</accession>
<dbReference type="STRING" id="742152.A0A2H3ITQ0"/>
<dbReference type="Pfam" id="PF06687">
    <property type="entry name" value="SUR7"/>
    <property type="match status" value="1"/>
</dbReference>
<name>A0A2H3ITQ0_WOLCO</name>
<dbReference type="AlphaFoldDB" id="A0A2H3ITQ0"/>
<dbReference type="GO" id="GO:0005886">
    <property type="term" value="C:plasma membrane"/>
    <property type="evidence" value="ECO:0007669"/>
    <property type="project" value="InterPro"/>
</dbReference>